<organism evidence="2 3">
    <name type="scientific">Umbelopsis vinacea</name>
    <dbReference type="NCBI Taxonomy" id="44442"/>
    <lineage>
        <taxon>Eukaryota</taxon>
        <taxon>Fungi</taxon>
        <taxon>Fungi incertae sedis</taxon>
        <taxon>Mucoromycota</taxon>
        <taxon>Mucoromycotina</taxon>
        <taxon>Umbelopsidomycetes</taxon>
        <taxon>Umbelopsidales</taxon>
        <taxon>Umbelopsidaceae</taxon>
        <taxon>Umbelopsis</taxon>
    </lineage>
</organism>
<feature type="transmembrane region" description="Helical" evidence="1">
    <location>
        <begin position="96"/>
        <end position="122"/>
    </location>
</feature>
<dbReference type="OrthoDB" id="10288807at2759"/>
<name>A0A8H7PKI0_9FUNG</name>
<dbReference type="AlphaFoldDB" id="A0A8H7PKI0"/>
<evidence type="ECO:0000313" key="2">
    <source>
        <dbReference type="EMBL" id="KAG2175814.1"/>
    </source>
</evidence>
<feature type="transmembrane region" description="Helical" evidence="1">
    <location>
        <begin position="63"/>
        <end position="84"/>
    </location>
</feature>
<reference evidence="2" key="1">
    <citation type="submission" date="2020-12" db="EMBL/GenBank/DDBJ databases">
        <title>Metabolic potential, ecology and presence of endohyphal bacteria is reflected in genomic diversity of Mucoromycotina.</title>
        <authorList>
            <person name="Muszewska A."/>
            <person name="Okrasinska A."/>
            <person name="Steczkiewicz K."/>
            <person name="Drgas O."/>
            <person name="Orlowska M."/>
            <person name="Perlinska-Lenart U."/>
            <person name="Aleksandrzak-Piekarczyk T."/>
            <person name="Szatraj K."/>
            <person name="Zielenkiewicz U."/>
            <person name="Pilsyk S."/>
            <person name="Malc E."/>
            <person name="Mieczkowski P."/>
            <person name="Kruszewska J.S."/>
            <person name="Biernat P."/>
            <person name="Pawlowska J."/>
        </authorList>
    </citation>
    <scope>NUCLEOTIDE SEQUENCE</scope>
    <source>
        <strain evidence="2">WA0000051536</strain>
    </source>
</reference>
<evidence type="ECO:0000313" key="3">
    <source>
        <dbReference type="Proteomes" id="UP000612746"/>
    </source>
</evidence>
<protein>
    <submittedName>
        <fullName evidence="2">Uncharacterized protein</fullName>
    </submittedName>
</protein>
<keyword evidence="1" id="KW-0812">Transmembrane</keyword>
<keyword evidence="1" id="KW-1133">Transmembrane helix</keyword>
<dbReference type="EMBL" id="JAEPRA010000014">
    <property type="protein sequence ID" value="KAG2175814.1"/>
    <property type="molecule type" value="Genomic_DNA"/>
</dbReference>
<dbReference type="Proteomes" id="UP000612746">
    <property type="component" value="Unassembled WGS sequence"/>
</dbReference>
<feature type="transmembrane region" description="Helical" evidence="1">
    <location>
        <begin position="35"/>
        <end position="56"/>
    </location>
</feature>
<proteinExistence type="predicted"/>
<evidence type="ECO:0000256" key="1">
    <source>
        <dbReference type="SAM" id="Phobius"/>
    </source>
</evidence>
<keyword evidence="3" id="KW-1185">Reference proteome</keyword>
<sequence>MSANLNNLSTLVYAHLAANSIHGVTHILAGVGLNLMQFAFVSIVVMILPLVGLYTYKNNEHQGTLVCLLSIMASGMFGTYYHYIFVSPDNVSQIPFTIAGILFMITAFLISFIDGTASFLIYRMLYLNKAD</sequence>
<comment type="caution">
    <text evidence="2">The sequence shown here is derived from an EMBL/GenBank/DDBJ whole genome shotgun (WGS) entry which is preliminary data.</text>
</comment>
<gene>
    <name evidence="2" type="ORF">INT44_000292</name>
</gene>
<accession>A0A8H7PKI0</accession>
<keyword evidence="1" id="KW-0472">Membrane</keyword>